<sequence length="163" mass="17769">MRAWRIAKAKRANDLSGMGAAIEGGRWNDQDVPAVYMGLTPAICCLETFVHADGEPTFPMKITCFELPSDQSLFLEVDPATLPDGWASLPADRPSMDFGTAWLKANTHLGLIVPSAVLALERNVVINPHHPALSLIKIVEVYDFIYDSRMFGKSADVQGNPGT</sequence>
<proteinExistence type="predicted"/>
<reference evidence="2 3" key="1">
    <citation type="submission" date="2014-07" db="EMBL/GenBank/DDBJ databases">
        <title>Draft Genome Sequences of Environmental Pseudomonas syringae strains.</title>
        <authorList>
            <person name="Baltrus D.A."/>
            <person name="Berge O."/>
            <person name="Morris C."/>
        </authorList>
    </citation>
    <scope>NUCLEOTIDE SEQUENCE [LARGE SCALE GENOMIC DNA]</scope>
    <source>
        <strain evidence="2 3">CEB003</strain>
    </source>
</reference>
<feature type="domain" description="RES" evidence="1">
    <location>
        <begin position="14"/>
        <end position="140"/>
    </location>
</feature>
<comment type="caution">
    <text evidence="2">The sequence shown here is derived from an EMBL/GenBank/DDBJ whole genome shotgun (WGS) entry which is preliminary data.</text>
</comment>
<dbReference type="SMART" id="SM00953">
    <property type="entry name" value="RES"/>
    <property type="match status" value="1"/>
</dbReference>
<evidence type="ECO:0000313" key="2">
    <source>
        <dbReference type="EMBL" id="KFE43921.1"/>
    </source>
</evidence>
<evidence type="ECO:0000259" key="1">
    <source>
        <dbReference type="SMART" id="SM00953"/>
    </source>
</evidence>
<dbReference type="PATRIC" id="fig|317.174.peg.6372"/>
<dbReference type="Proteomes" id="UP000028643">
    <property type="component" value="Unassembled WGS sequence"/>
</dbReference>
<dbReference type="AlphaFoldDB" id="A0A085UL58"/>
<dbReference type="EMBL" id="JPQT01000183">
    <property type="protein sequence ID" value="KFE43921.1"/>
    <property type="molecule type" value="Genomic_DNA"/>
</dbReference>
<protein>
    <recommendedName>
        <fullName evidence="1">RES domain-containing protein</fullName>
    </recommendedName>
</protein>
<gene>
    <name evidence="2" type="ORF">IV02_31230</name>
</gene>
<dbReference type="Pfam" id="PF08808">
    <property type="entry name" value="RES"/>
    <property type="match status" value="1"/>
</dbReference>
<accession>A0A085UL58</accession>
<evidence type="ECO:0000313" key="3">
    <source>
        <dbReference type="Proteomes" id="UP000028643"/>
    </source>
</evidence>
<dbReference type="InterPro" id="IPR014914">
    <property type="entry name" value="RES_dom"/>
</dbReference>
<name>A0A085UL58_PSESX</name>
<organism evidence="2 3">
    <name type="scientific">Pseudomonas syringae</name>
    <dbReference type="NCBI Taxonomy" id="317"/>
    <lineage>
        <taxon>Bacteria</taxon>
        <taxon>Pseudomonadati</taxon>
        <taxon>Pseudomonadota</taxon>
        <taxon>Gammaproteobacteria</taxon>
        <taxon>Pseudomonadales</taxon>
        <taxon>Pseudomonadaceae</taxon>
        <taxon>Pseudomonas</taxon>
    </lineage>
</organism>
<dbReference type="RefSeq" id="WP_047579998.1">
    <property type="nucleotide sequence ID" value="NZ_JPQT01000183.1"/>
</dbReference>